<feature type="region of interest" description="Disordered" evidence="1">
    <location>
        <begin position="434"/>
        <end position="722"/>
    </location>
</feature>
<evidence type="ECO:0000256" key="1">
    <source>
        <dbReference type="SAM" id="MobiDB-lite"/>
    </source>
</evidence>
<feature type="compositionally biased region" description="Basic residues" evidence="1">
    <location>
        <begin position="1033"/>
        <end position="1048"/>
    </location>
</feature>
<feature type="compositionally biased region" description="Polar residues" evidence="1">
    <location>
        <begin position="610"/>
        <end position="629"/>
    </location>
</feature>
<dbReference type="Pfam" id="PF10551">
    <property type="entry name" value="MULE"/>
    <property type="match status" value="1"/>
</dbReference>
<accession>A0A6P8YZV7</accession>
<evidence type="ECO:0000259" key="2">
    <source>
        <dbReference type="Pfam" id="PF10551"/>
    </source>
</evidence>
<dbReference type="KEGG" id="tpal:117647849"/>
<feature type="compositionally biased region" description="Low complexity" evidence="1">
    <location>
        <begin position="1019"/>
        <end position="1029"/>
    </location>
</feature>
<keyword evidence="3" id="KW-1185">Reference proteome</keyword>
<dbReference type="RefSeq" id="XP_034245713.1">
    <property type="nucleotide sequence ID" value="XM_034389822.1"/>
</dbReference>
<organism evidence="4">
    <name type="scientific">Thrips palmi</name>
    <name type="common">Melon thrips</name>
    <dbReference type="NCBI Taxonomy" id="161013"/>
    <lineage>
        <taxon>Eukaryota</taxon>
        <taxon>Metazoa</taxon>
        <taxon>Ecdysozoa</taxon>
        <taxon>Arthropoda</taxon>
        <taxon>Hexapoda</taxon>
        <taxon>Insecta</taxon>
        <taxon>Pterygota</taxon>
        <taxon>Neoptera</taxon>
        <taxon>Paraneoptera</taxon>
        <taxon>Thysanoptera</taxon>
        <taxon>Terebrantia</taxon>
        <taxon>Thripoidea</taxon>
        <taxon>Thripidae</taxon>
        <taxon>Thrips</taxon>
    </lineage>
</organism>
<dbReference type="InParanoid" id="A0A6P8YZV7"/>
<dbReference type="Proteomes" id="UP000515158">
    <property type="component" value="Unplaced"/>
</dbReference>
<proteinExistence type="predicted"/>
<dbReference type="GeneID" id="117647849"/>
<evidence type="ECO:0000313" key="3">
    <source>
        <dbReference type="Proteomes" id="UP000515158"/>
    </source>
</evidence>
<protein>
    <submittedName>
        <fullName evidence="4">Uncharacterized protein LOC117647849</fullName>
    </submittedName>
</protein>
<feature type="region of interest" description="Disordered" evidence="1">
    <location>
        <begin position="1004"/>
        <end position="1056"/>
    </location>
</feature>
<feature type="domain" description="MULE transposase" evidence="2">
    <location>
        <begin position="85"/>
        <end position="179"/>
    </location>
</feature>
<reference evidence="4" key="1">
    <citation type="submission" date="2025-08" db="UniProtKB">
        <authorList>
            <consortium name="RefSeq"/>
        </authorList>
    </citation>
    <scope>IDENTIFICATION</scope>
    <source>
        <tissue evidence="4">Total insect</tissue>
    </source>
</reference>
<feature type="region of interest" description="Disordered" evidence="1">
    <location>
        <begin position="1271"/>
        <end position="1302"/>
    </location>
</feature>
<feature type="compositionally biased region" description="Basic residues" evidence="1">
    <location>
        <begin position="576"/>
        <end position="585"/>
    </location>
</feature>
<feature type="compositionally biased region" description="Low complexity" evidence="1">
    <location>
        <begin position="642"/>
        <end position="652"/>
    </location>
</feature>
<feature type="compositionally biased region" description="Low complexity" evidence="1">
    <location>
        <begin position="511"/>
        <end position="536"/>
    </location>
</feature>
<gene>
    <name evidence="4" type="primary">LOC117647849</name>
</gene>
<feature type="compositionally biased region" description="Polar residues" evidence="1">
    <location>
        <begin position="897"/>
        <end position="914"/>
    </location>
</feature>
<feature type="region of interest" description="Disordered" evidence="1">
    <location>
        <begin position="897"/>
        <end position="921"/>
    </location>
</feature>
<feature type="compositionally biased region" description="Low complexity" evidence="1">
    <location>
        <begin position="468"/>
        <end position="493"/>
    </location>
</feature>
<evidence type="ECO:0000313" key="4">
    <source>
        <dbReference type="RefSeq" id="XP_034245713.1"/>
    </source>
</evidence>
<feature type="compositionally biased region" description="Polar residues" evidence="1">
    <location>
        <begin position="663"/>
        <end position="672"/>
    </location>
</feature>
<feature type="compositionally biased region" description="Low complexity" evidence="1">
    <location>
        <begin position="1271"/>
        <end position="1290"/>
    </location>
</feature>
<name>A0A6P8YZV7_THRPL</name>
<dbReference type="InterPro" id="IPR018289">
    <property type="entry name" value="MULE_transposase_dom"/>
</dbReference>
<feature type="compositionally biased region" description="Low complexity" evidence="1">
    <location>
        <begin position="563"/>
        <end position="575"/>
    </location>
</feature>
<feature type="compositionally biased region" description="Basic residues" evidence="1">
    <location>
        <begin position="1291"/>
        <end position="1302"/>
    </location>
</feature>
<sequence>MDVEVVIECLRKRTERATPHEPDSYADVVEAFTGDWRDLGLTRDGEQTLFVKRTGLPGHQAIVFTSDRMIRWHNQAVRNPEHATLIDATFHSAPSNPPSRQVLRLGVLSMTKIILVAWAVMESKSTEAYLGVFVALRDKGLVIRKAMTDKEPAERNALRQVFGGGVHFMILYCYFHYLKAMILYAESICRLRAFLDSSHALLLGFRMLLLVPRLKFDLIVPTVNTLIIPSLHDKGLWTQRVRQLFSHFDTEFLEPLQEELSVFGNPQNSTTSPLEGSHRWFNAQQEKNPGFWAVHRTIRDEEQQHYDKTRKGITPALQRRAMTALVQRKEFIKNLERGLKGIDDVWQFMQGWLNKENETGLRMMRLFRDFPEFSGTIRPEPVAMPSQRIILPPAQDIVLPPAQPDPVPVPLAVAQVGPRPVLPLRHQPPLQNQRVHLPAPQGAPEAPPAGRGRGGGRRDGCGAGGQPAGQAALQNQRVHLPAPQGAPEAPPAGRGRGGGRRDGCGAGGQPAGQAALQNQRVHLPAPQGAPKAPPAGRGRGGGRRDGRVAGCQPALQNQQVHLPAPQGAPRAPPAGRGRRGGRRGGRGAGRGAARRAVPSSDEEDEDDPSIQLQYGSPSLNMLIHHSSSIGYPPPRRDGHAAGRGAARRAVLSSDEEDEDDLSMQSQNGSPSLNMFKHRSSRFGYPSPRRDGRHAGRARGGGRRAGCSPGAARPESSDEDCDEEIETPLNRLIGALARMESLAPPHIPEARWMFQRTQDSGGHISPAGDDNCGAPQLYADVDWAAHRAWMDSLAPPVSPEAKRMSQNVDDDSICDCHPSLRQSQRSLSDVFADEEDVTGEQVRSAQHLASLRQSQRSLSDVLADEEDVTGEQVRSAQHLGTPQGNSLSQLLDFFPSVSSDTESSSIGGCRGNTNERPIIPPTPPLPEEVVQYGSSSSSDIVLPTPPQDNCFLSRFSVSMNKSRDPKMTAGRTSSLKRRYSFEDSEDCLLSLPGKANLLPVATVDAPTGNVPTKDSETQETEAASEATSTAHTISQRRRHRPGKATRKKQRLAEEADGGSAKVAADKAVVVEAVVAEPVANIADNALPDAEAEAVPAAPTHDAEHAAVEKAEVKVKQAVAEKATTSKKANRPNRKERLRKFAALEAAAAAAANAATEEVNVEAVKEASAAKVAAEKAVVVEGVVAEPVANIADNALAEAKAPAAPTDDPNRKERLRKFAALEAAAAAAANAATEEVNVEAVKEASAAKVAAEKAVVVEGVVAEPVANIADNDLAEAKAPAAPTDDAEPAPLRRSTRRRTTRLRL</sequence>
<feature type="compositionally biased region" description="Low complexity" evidence="1">
    <location>
        <begin position="438"/>
        <end position="450"/>
    </location>
</feature>